<evidence type="ECO:0000256" key="1">
    <source>
        <dbReference type="SAM" id="SignalP"/>
    </source>
</evidence>
<dbReference type="InterPro" id="IPR019619">
    <property type="entry name" value="DUF2490"/>
</dbReference>
<keyword evidence="1" id="KW-0732">Signal</keyword>
<evidence type="ECO:0008006" key="4">
    <source>
        <dbReference type="Google" id="ProtNLM"/>
    </source>
</evidence>
<dbReference type="RefSeq" id="WP_090993310.1">
    <property type="nucleotide sequence ID" value="NZ_FOPP01000004.1"/>
</dbReference>
<evidence type="ECO:0000313" key="2">
    <source>
        <dbReference type="EMBL" id="SFH06382.1"/>
    </source>
</evidence>
<feature type="chain" id="PRO_5011560867" description="DUF2490 domain-containing protein" evidence="1">
    <location>
        <begin position="25"/>
        <end position="225"/>
    </location>
</feature>
<protein>
    <recommendedName>
        <fullName evidence="4">DUF2490 domain-containing protein</fullName>
    </recommendedName>
</protein>
<dbReference type="OrthoDB" id="1238063at2"/>
<dbReference type="Proteomes" id="UP000199666">
    <property type="component" value="Unassembled WGS sequence"/>
</dbReference>
<keyword evidence="3" id="KW-1185">Reference proteome</keyword>
<dbReference type="Pfam" id="PF10677">
    <property type="entry name" value="DUF2490"/>
    <property type="match status" value="1"/>
</dbReference>
<proteinExistence type="predicted"/>
<name>A0A1I2WYX1_9SPHI</name>
<accession>A0A1I2WYX1</accession>
<dbReference type="EMBL" id="FOPP01000004">
    <property type="protein sequence ID" value="SFH06382.1"/>
    <property type="molecule type" value="Genomic_DNA"/>
</dbReference>
<sequence>MIKQLGNTLLLWACILIGISKSNAQDVDGKTSFILTGVSTDIPKNHKLALYGAYSPTDNTTAFVVWPTLKVNKYLSFTPGYTFLDTKTDNGSHLIENQILASGTVTIPLWDKWAITDRNMYFHRFRKDAGDLSFYRNRLGVTHRFQVAKKQASASLYNEFFLNLDNGSLSRNRIIVSGDIKLTKWLTTQVMYMYQTDKVLGNRQLAFLIITVPLENYGLFNKKNK</sequence>
<dbReference type="STRING" id="414048.SAMN04489864_104386"/>
<feature type="signal peptide" evidence="1">
    <location>
        <begin position="1"/>
        <end position="24"/>
    </location>
</feature>
<gene>
    <name evidence="2" type="ORF">SAMN04489864_104386</name>
</gene>
<dbReference type="AlphaFoldDB" id="A0A1I2WYX1"/>
<reference evidence="2 3" key="1">
    <citation type="submission" date="2016-10" db="EMBL/GenBank/DDBJ databases">
        <authorList>
            <person name="de Groot N.N."/>
        </authorList>
    </citation>
    <scope>NUCLEOTIDE SEQUENCE [LARGE SCALE GENOMIC DNA]</scope>
    <source>
        <strain evidence="2 3">DSM 18684</strain>
    </source>
</reference>
<organism evidence="2 3">
    <name type="scientific">Pedobacter insulae</name>
    <dbReference type="NCBI Taxonomy" id="414048"/>
    <lineage>
        <taxon>Bacteria</taxon>
        <taxon>Pseudomonadati</taxon>
        <taxon>Bacteroidota</taxon>
        <taxon>Sphingobacteriia</taxon>
        <taxon>Sphingobacteriales</taxon>
        <taxon>Sphingobacteriaceae</taxon>
        <taxon>Pedobacter</taxon>
    </lineage>
</organism>
<evidence type="ECO:0000313" key="3">
    <source>
        <dbReference type="Proteomes" id="UP000199666"/>
    </source>
</evidence>